<feature type="transmembrane region" description="Helical" evidence="7">
    <location>
        <begin position="40"/>
        <end position="57"/>
    </location>
</feature>
<evidence type="ECO:0000256" key="4">
    <source>
        <dbReference type="ARBA" id="ARBA00023136"/>
    </source>
</evidence>
<proteinExistence type="inferred from homology"/>
<accession>W6Q9R3</accession>
<keyword evidence="2 7" id="KW-0812">Transmembrane</keyword>
<comment type="subcellular location">
    <subcellularLocation>
        <location evidence="1">Membrane</location>
        <topology evidence="1">Multi-pass membrane protein</topology>
    </subcellularLocation>
</comment>
<dbReference type="OrthoDB" id="444631at2759"/>
<reference evidence="9" key="1">
    <citation type="journal article" date="2014" name="Nat. Commun.">
        <title>Multiple recent horizontal transfers of a large genomic region in cheese making fungi.</title>
        <authorList>
            <person name="Cheeseman K."/>
            <person name="Ropars J."/>
            <person name="Renault P."/>
            <person name="Dupont J."/>
            <person name="Gouzy J."/>
            <person name="Branca A."/>
            <person name="Abraham A.L."/>
            <person name="Ceppi M."/>
            <person name="Conseiller E."/>
            <person name="Debuchy R."/>
            <person name="Malagnac F."/>
            <person name="Goarin A."/>
            <person name="Silar P."/>
            <person name="Lacoste S."/>
            <person name="Sallet E."/>
            <person name="Bensimon A."/>
            <person name="Giraud T."/>
            <person name="Brygoo Y."/>
        </authorList>
    </citation>
    <scope>NUCLEOTIDE SEQUENCE [LARGE SCALE GENOMIC DNA]</scope>
    <source>
        <strain evidence="9">FM164</strain>
    </source>
</reference>
<dbReference type="InterPro" id="IPR049326">
    <property type="entry name" value="Rhodopsin_dom_fungi"/>
</dbReference>
<dbReference type="Proteomes" id="UP000030686">
    <property type="component" value="Unassembled WGS sequence"/>
</dbReference>
<dbReference type="PANTHER" id="PTHR33048:SF162">
    <property type="entry name" value="SATRATOXIN BIOSYNTHESIS SC1 CLUSTER PROTEIN 4"/>
    <property type="match status" value="1"/>
</dbReference>
<feature type="transmembrane region" description="Helical" evidence="7">
    <location>
        <begin position="159"/>
        <end position="182"/>
    </location>
</feature>
<organism evidence="9 10">
    <name type="scientific">Penicillium roqueforti (strain FM164)</name>
    <dbReference type="NCBI Taxonomy" id="1365484"/>
    <lineage>
        <taxon>Eukaryota</taxon>
        <taxon>Fungi</taxon>
        <taxon>Dikarya</taxon>
        <taxon>Ascomycota</taxon>
        <taxon>Pezizomycotina</taxon>
        <taxon>Eurotiomycetes</taxon>
        <taxon>Eurotiomycetidae</taxon>
        <taxon>Eurotiales</taxon>
        <taxon>Aspergillaceae</taxon>
        <taxon>Penicillium</taxon>
    </lineage>
</organism>
<evidence type="ECO:0000256" key="2">
    <source>
        <dbReference type="ARBA" id="ARBA00022692"/>
    </source>
</evidence>
<evidence type="ECO:0000313" key="10">
    <source>
        <dbReference type="Proteomes" id="UP000030686"/>
    </source>
</evidence>
<feature type="transmembrane region" description="Helical" evidence="7">
    <location>
        <begin position="194"/>
        <end position="214"/>
    </location>
</feature>
<dbReference type="OMA" id="IGVFGQC"/>
<evidence type="ECO:0000256" key="5">
    <source>
        <dbReference type="ARBA" id="ARBA00038359"/>
    </source>
</evidence>
<protein>
    <submittedName>
        <fullName evidence="9">Genomic scaffold, ProqFM164S02</fullName>
    </submittedName>
</protein>
<keyword evidence="3 7" id="KW-1133">Transmembrane helix</keyword>
<keyword evidence="10" id="KW-1185">Reference proteome</keyword>
<feature type="transmembrane region" description="Helical" evidence="7">
    <location>
        <begin position="111"/>
        <end position="132"/>
    </location>
</feature>
<evidence type="ECO:0000256" key="6">
    <source>
        <dbReference type="SAM" id="MobiDB-lite"/>
    </source>
</evidence>
<keyword evidence="4 7" id="KW-0472">Membrane</keyword>
<evidence type="ECO:0000256" key="3">
    <source>
        <dbReference type="ARBA" id="ARBA00022989"/>
    </source>
</evidence>
<feature type="compositionally biased region" description="Low complexity" evidence="6">
    <location>
        <begin position="251"/>
        <end position="264"/>
    </location>
</feature>
<sequence>MTMEILPTPQGMGTELSMTGLIAITWTGTGVSILFTSARIAIRIVYTLQAPHIYYIVFNMTGPDIVDHGLRYTHYEFAIIGIFWSVLWSVKASFLALFWMISNGLPRYRRVWWATVVFAALAYIGCWIGSVYTCHPPSNYFKFGKCSKPIDQRGSVISISYSTAVDILTDLLIMSLPLRIIWHGKINMQQKIGLGIVFCLGIIVIAAAIIRAVAITGKAYSDQAALAVWSVVESSISIIVGSLPPFRSIISTKPDSKQSPSSSSGVTPNFHDRNHSTRGEHRSDIASWNESPLSLHDLGNINYVMCAQGVYISGGQRARGLNNVPSASQEALKGDIKIIQEFVGSKAATLNITIRKHQRKTNDGPLGNKQRFEYNFALRYSHTHRVERYPDHNHHRDRLG</sequence>
<evidence type="ECO:0000259" key="8">
    <source>
        <dbReference type="Pfam" id="PF20684"/>
    </source>
</evidence>
<feature type="region of interest" description="Disordered" evidence="6">
    <location>
        <begin position="251"/>
        <end position="285"/>
    </location>
</feature>
<feature type="compositionally biased region" description="Basic and acidic residues" evidence="6">
    <location>
        <begin position="270"/>
        <end position="284"/>
    </location>
</feature>
<dbReference type="EMBL" id="HG792016">
    <property type="protein sequence ID" value="CDM33150.1"/>
    <property type="molecule type" value="Genomic_DNA"/>
</dbReference>
<feature type="transmembrane region" description="Helical" evidence="7">
    <location>
        <begin position="16"/>
        <end position="35"/>
    </location>
</feature>
<dbReference type="AlphaFoldDB" id="W6Q9R3"/>
<gene>
    <name evidence="9" type="ORF">PROQFM164_S02g003302</name>
</gene>
<dbReference type="GO" id="GO:0016020">
    <property type="term" value="C:membrane"/>
    <property type="evidence" value="ECO:0007669"/>
    <property type="project" value="UniProtKB-SubCell"/>
</dbReference>
<dbReference type="PANTHER" id="PTHR33048">
    <property type="entry name" value="PTH11-LIKE INTEGRAL MEMBRANE PROTEIN (AFU_ORTHOLOGUE AFUA_5G11245)"/>
    <property type="match status" value="1"/>
</dbReference>
<name>W6Q9R3_PENRF</name>
<dbReference type="InterPro" id="IPR052337">
    <property type="entry name" value="SAT4-like"/>
</dbReference>
<feature type="domain" description="Rhodopsin" evidence="8">
    <location>
        <begin position="75"/>
        <end position="251"/>
    </location>
</feature>
<evidence type="ECO:0000256" key="7">
    <source>
        <dbReference type="SAM" id="Phobius"/>
    </source>
</evidence>
<evidence type="ECO:0000256" key="1">
    <source>
        <dbReference type="ARBA" id="ARBA00004141"/>
    </source>
</evidence>
<dbReference type="STRING" id="1365484.W6Q9R3"/>
<feature type="transmembrane region" description="Helical" evidence="7">
    <location>
        <begin position="77"/>
        <end position="99"/>
    </location>
</feature>
<evidence type="ECO:0000313" key="9">
    <source>
        <dbReference type="EMBL" id="CDM33150.1"/>
    </source>
</evidence>
<dbReference type="Pfam" id="PF20684">
    <property type="entry name" value="Fung_rhodopsin"/>
    <property type="match status" value="1"/>
</dbReference>
<comment type="similarity">
    <text evidence="5">Belongs to the SAT4 family.</text>
</comment>